<dbReference type="EMBL" id="OZ034819">
    <property type="protein sequence ID" value="CAL1394023.1"/>
    <property type="molecule type" value="Genomic_DNA"/>
</dbReference>
<accession>A0AAV2F6Y9</accession>
<name>A0AAV2F6Y9_9ROSI</name>
<reference evidence="1 2" key="1">
    <citation type="submission" date="2024-04" db="EMBL/GenBank/DDBJ databases">
        <authorList>
            <person name="Fracassetti M."/>
        </authorList>
    </citation>
    <scope>NUCLEOTIDE SEQUENCE [LARGE SCALE GENOMIC DNA]</scope>
</reference>
<dbReference type="Proteomes" id="UP001497516">
    <property type="component" value="Chromosome 6"/>
</dbReference>
<dbReference type="AlphaFoldDB" id="A0AAV2F6Y9"/>
<keyword evidence="2" id="KW-1185">Reference proteome</keyword>
<evidence type="ECO:0000313" key="2">
    <source>
        <dbReference type="Proteomes" id="UP001497516"/>
    </source>
</evidence>
<organism evidence="1 2">
    <name type="scientific">Linum trigynum</name>
    <dbReference type="NCBI Taxonomy" id="586398"/>
    <lineage>
        <taxon>Eukaryota</taxon>
        <taxon>Viridiplantae</taxon>
        <taxon>Streptophyta</taxon>
        <taxon>Embryophyta</taxon>
        <taxon>Tracheophyta</taxon>
        <taxon>Spermatophyta</taxon>
        <taxon>Magnoliopsida</taxon>
        <taxon>eudicotyledons</taxon>
        <taxon>Gunneridae</taxon>
        <taxon>Pentapetalae</taxon>
        <taxon>rosids</taxon>
        <taxon>fabids</taxon>
        <taxon>Malpighiales</taxon>
        <taxon>Linaceae</taxon>
        <taxon>Linum</taxon>
    </lineage>
</organism>
<proteinExistence type="predicted"/>
<sequence length="93" mass="9528">MLPLGLLRPRLLPPPCSPLGTLPPHSNSAPNATEIIVASVPMAVNAATVGFLLVTAVDSPALNFVVSFPPWSDAVLLIQTPSVDSPGFASSLS</sequence>
<gene>
    <name evidence="1" type="ORF">LTRI10_LOCUS34551</name>
</gene>
<evidence type="ECO:0000313" key="1">
    <source>
        <dbReference type="EMBL" id="CAL1394023.1"/>
    </source>
</evidence>
<protein>
    <submittedName>
        <fullName evidence="1">Uncharacterized protein</fullName>
    </submittedName>
</protein>